<protein>
    <submittedName>
        <fullName evidence="4">E3 ubiquitin-protein ligase E3D</fullName>
    </submittedName>
</protein>
<feature type="region of interest" description="Disordered" evidence="1">
    <location>
        <begin position="48"/>
        <end position="82"/>
    </location>
</feature>
<dbReference type="OrthoDB" id="3175255at2759"/>
<dbReference type="Proteomes" id="UP000272942">
    <property type="component" value="Unassembled WGS sequence"/>
</dbReference>
<accession>A0A183B630</accession>
<evidence type="ECO:0000313" key="2">
    <source>
        <dbReference type="EMBL" id="VDP91937.1"/>
    </source>
</evidence>
<evidence type="ECO:0000256" key="1">
    <source>
        <dbReference type="SAM" id="MobiDB-lite"/>
    </source>
</evidence>
<feature type="compositionally biased region" description="Polar residues" evidence="1">
    <location>
        <begin position="55"/>
        <end position="71"/>
    </location>
</feature>
<organism evidence="4">
    <name type="scientific">Echinostoma caproni</name>
    <dbReference type="NCBI Taxonomy" id="27848"/>
    <lineage>
        <taxon>Eukaryota</taxon>
        <taxon>Metazoa</taxon>
        <taxon>Spiralia</taxon>
        <taxon>Lophotrochozoa</taxon>
        <taxon>Platyhelminthes</taxon>
        <taxon>Trematoda</taxon>
        <taxon>Digenea</taxon>
        <taxon>Plagiorchiida</taxon>
        <taxon>Echinostomata</taxon>
        <taxon>Echinostomatoidea</taxon>
        <taxon>Echinostomatidae</taxon>
        <taxon>Echinostoma</taxon>
    </lineage>
</organism>
<dbReference type="WBParaSite" id="ECPE_0001470501-mRNA-1">
    <property type="protein sequence ID" value="ECPE_0001470501-mRNA-1"/>
    <property type="gene ID" value="ECPE_0001470501"/>
</dbReference>
<reference evidence="2 3" key="2">
    <citation type="submission" date="2018-11" db="EMBL/GenBank/DDBJ databases">
        <authorList>
            <consortium name="Pathogen Informatics"/>
        </authorList>
    </citation>
    <scope>NUCLEOTIDE SEQUENCE [LARGE SCALE GENOMIC DNA]</scope>
    <source>
        <strain evidence="2 3">Egypt</strain>
    </source>
</reference>
<gene>
    <name evidence="2" type="ORF">ECPE_LOCUS14665</name>
</gene>
<keyword evidence="3" id="KW-1185">Reference proteome</keyword>
<name>A0A183B630_9TREM</name>
<dbReference type="EMBL" id="UZAN01058188">
    <property type="protein sequence ID" value="VDP91937.1"/>
    <property type="molecule type" value="Genomic_DNA"/>
</dbReference>
<evidence type="ECO:0000313" key="4">
    <source>
        <dbReference type="WBParaSite" id="ECPE_0001470501-mRNA-1"/>
    </source>
</evidence>
<reference evidence="4" key="1">
    <citation type="submission" date="2016-06" db="UniProtKB">
        <authorList>
            <consortium name="WormBaseParasite"/>
        </authorList>
    </citation>
    <scope>IDENTIFICATION</scope>
</reference>
<evidence type="ECO:0000313" key="3">
    <source>
        <dbReference type="Proteomes" id="UP000272942"/>
    </source>
</evidence>
<dbReference type="AlphaFoldDB" id="A0A183B630"/>
<proteinExistence type="predicted"/>
<sequence length="174" mass="19152">MLFLRKRIDGNLLLQLAPYSSQLDQVVDPFARQALRRAIMVLKGSQPTVGGDLSSKASETLSNRSSLNDQLSQEEESTVSTDDAAPVLEHNYKISSFTQEVACALCGLPLLALDTVPSCPNTPLLLDELDLKDRGDVQETLSYAHLPRRLPPYKSDYFTIPLEDQVSDVLCCVA</sequence>